<organism evidence="1 2">
    <name type="scientific">Eimeria brunetti</name>
    <dbReference type="NCBI Taxonomy" id="51314"/>
    <lineage>
        <taxon>Eukaryota</taxon>
        <taxon>Sar</taxon>
        <taxon>Alveolata</taxon>
        <taxon>Apicomplexa</taxon>
        <taxon>Conoidasida</taxon>
        <taxon>Coccidia</taxon>
        <taxon>Eucoccidiorida</taxon>
        <taxon>Eimeriorina</taxon>
        <taxon>Eimeriidae</taxon>
        <taxon>Eimeria</taxon>
    </lineage>
</organism>
<dbReference type="GO" id="GO:0005840">
    <property type="term" value="C:ribosome"/>
    <property type="evidence" value="ECO:0007669"/>
    <property type="project" value="UniProtKB-KW"/>
</dbReference>
<evidence type="ECO:0000313" key="2">
    <source>
        <dbReference type="Proteomes" id="UP000030750"/>
    </source>
</evidence>
<dbReference type="VEuPathDB" id="ToxoDB:EBH_0024640"/>
<keyword evidence="1" id="KW-0689">Ribosomal protein</keyword>
<dbReference type="OrthoDB" id="21463at2759"/>
<accession>U6LFM5</accession>
<reference evidence="1" key="1">
    <citation type="submission" date="2013-10" db="EMBL/GenBank/DDBJ databases">
        <title>Genomic analysis of the causative agents of coccidiosis in chickens.</title>
        <authorList>
            <person name="Reid A.J."/>
            <person name="Blake D."/>
            <person name="Billington K."/>
            <person name="Browne H."/>
            <person name="Dunn M."/>
            <person name="Hung S."/>
            <person name="Kawahara F."/>
            <person name="Miranda-Saavedra D."/>
            <person name="Mourier T."/>
            <person name="Nagra H."/>
            <person name="Otto T.D."/>
            <person name="Rawlings N."/>
            <person name="Sanchez A."/>
            <person name="Sanders M."/>
            <person name="Subramaniam C."/>
            <person name="Tay Y."/>
            <person name="Dear P."/>
            <person name="Doerig C."/>
            <person name="Gruber A."/>
            <person name="Parkinson J."/>
            <person name="Shirley M."/>
            <person name="Wan K.L."/>
            <person name="Berriman M."/>
            <person name="Tomley F."/>
            <person name="Pain A."/>
        </authorList>
    </citation>
    <scope>NUCLEOTIDE SEQUENCE [LARGE SCALE GENOMIC DNA]</scope>
    <source>
        <strain evidence="1">Houghton</strain>
    </source>
</reference>
<keyword evidence="1" id="KW-0687">Ribonucleoprotein</keyword>
<dbReference type="AlphaFoldDB" id="U6LFM5"/>
<evidence type="ECO:0000313" key="1">
    <source>
        <dbReference type="EMBL" id="CDJ49202.1"/>
    </source>
</evidence>
<proteinExistence type="predicted"/>
<protein>
    <submittedName>
        <fullName evidence="1">Ribosomal protein S18 domain containing protein, putative</fullName>
    </submittedName>
</protein>
<reference evidence="1" key="2">
    <citation type="submission" date="2013-10" db="EMBL/GenBank/DDBJ databases">
        <authorList>
            <person name="Aslett M."/>
        </authorList>
    </citation>
    <scope>NUCLEOTIDE SEQUENCE [LARGE SCALE GENOMIC DNA]</scope>
    <source>
        <strain evidence="1">Houghton</strain>
    </source>
</reference>
<name>U6LFM5_9EIME</name>
<gene>
    <name evidence="1" type="ORF">EBH_0024640</name>
</gene>
<dbReference type="Proteomes" id="UP000030750">
    <property type="component" value="Unassembled WGS sequence"/>
</dbReference>
<dbReference type="EMBL" id="HG711528">
    <property type="protein sequence ID" value="CDJ49202.1"/>
    <property type="molecule type" value="Genomic_DNA"/>
</dbReference>
<keyword evidence="2" id="KW-1185">Reference proteome</keyword>
<sequence>MRVGPSASLFEECLESGLGLLVGPSASLFEECLESGFGLLVGPSASLFEECLESARRRRWALGDLTAAPSEEIRELEKEEKKIIQTLMKRAELASQAAETGINAFWDPMARVEGLEAQVAADFEELTQ</sequence>